<comment type="caution">
    <text evidence="1">The sequence shown here is derived from an EMBL/GenBank/DDBJ whole genome shotgun (WGS) entry which is preliminary data.</text>
</comment>
<protein>
    <submittedName>
        <fullName evidence="1">TIGR00266 family protein</fullName>
    </submittedName>
</protein>
<gene>
    <name evidence="1" type="ORF">AN2V17_28890</name>
</gene>
<organism evidence="1 2">
    <name type="scientific">Vallitalea maricola</name>
    <dbReference type="NCBI Taxonomy" id="3074433"/>
    <lineage>
        <taxon>Bacteria</taxon>
        <taxon>Bacillati</taxon>
        <taxon>Bacillota</taxon>
        <taxon>Clostridia</taxon>
        <taxon>Lachnospirales</taxon>
        <taxon>Vallitaleaceae</taxon>
        <taxon>Vallitalea</taxon>
    </lineage>
</organism>
<reference evidence="1" key="1">
    <citation type="submission" date="2023-09" db="EMBL/GenBank/DDBJ databases">
        <title>Vallitalea sediminicola and Vallitalea maricola sp. nov., anaerobic bacteria isolated from marine sediment.</title>
        <authorList>
            <person name="Hirano S."/>
            <person name="Maeda A."/>
            <person name="Terahara T."/>
            <person name="Mori K."/>
            <person name="Hamada M."/>
            <person name="Matsumoto R."/>
            <person name="Kobayashi T."/>
        </authorList>
    </citation>
    <scope>NUCLEOTIDE SEQUENCE</scope>
    <source>
        <strain evidence="1">AN17-2</strain>
    </source>
</reference>
<sequence length="270" mass="28826">MIKSHEIDFKLYGDDMQFVQIELDCGESVLAEAGAMMYMDQKIGMETIFGDGSGKKHGKGLMGKLIGAGKRVITGEGLFMTVFTNNHDGKAHIAFAAPYPGKIVPFDLTQFGGTIICQKDAFLCAAKGVSIDIHLQKKIGAGFFGGEGFIMQKLEGDGLAFLHAGGTIIRKDLSHGEMLKIDTGCLVAMTNSVDYDVQFAGDIKSGLFGGEGLFLATLKGPGSVWLQSLPFSRMADKIYSAAGSSKKGESKGFNNPLEELSGLTNLFGRD</sequence>
<name>A0ACB5UM15_9FIRM</name>
<proteinExistence type="predicted"/>
<evidence type="ECO:0000313" key="1">
    <source>
        <dbReference type="EMBL" id="GMQ63655.1"/>
    </source>
</evidence>
<accession>A0ACB5UM15</accession>
<keyword evidence="2" id="KW-1185">Reference proteome</keyword>
<evidence type="ECO:0000313" key="2">
    <source>
        <dbReference type="Proteomes" id="UP001374599"/>
    </source>
</evidence>
<dbReference type="EMBL" id="BTPU01000050">
    <property type="protein sequence ID" value="GMQ63655.1"/>
    <property type="molecule type" value="Genomic_DNA"/>
</dbReference>
<dbReference type="Proteomes" id="UP001374599">
    <property type="component" value="Unassembled WGS sequence"/>
</dbReference>